<evidence type="ECO:0000313" key="2">
    <source>
        <dbReference type="Proteomes" id="UP000296049"/>
    </source>
</evidence>
<reference evidence="2" key="1">
    <citation type="journal article" date="2013" name="Nat. Genet.">
        <title>The duck genome and transcriptome provide insight into an avian influenza virus reservoir species.</title>
        <authorList>
            <person name="Huang Y."/>
            <person name="Li Y."/>
            <person name="Burt D.W."/>
            <person name="Chen H."/>
            <person name="Zhang Y."/>
            <person name="Qian W."/>
            <person name="Kim H."/>
            <person name="Gan S."/>
            <person name="Zhao Y."/>
            <person name="Li J."/>
            <person name="Yi K."/>
            <person name="Feng H."/>
            <person name="Zhu P."/>
            <person name="Li B."/>
            <person name="Liu Q."/>
            <person name="Fairley S."/>
            <person name="Magor K.E."/>
            <person name="Du Z."/>
            <person name="Hu X."/>
            <person name="Goodman L."/>
            <person name="Tafer H."/>
            <person name="Vignal A."/>
            <person name="Lee T."/>
            <person name="Kim K.W."/>
            <person name="Sheng Z."/>
            <person name="An Y."/>
            <person name="Searle S."/>
            <person name="Herrero J."/>
            <person name="Groenen M.A."/>
            <person name="Crooijmans R.P."/>
            <person name="Faraut T."/>
            <person name="Cai Q."/>
            <person name="Webster R.G."/>
            <person name="Aldridge J.R."/>
            <person name="Warren W.C."/>
            <person name="Bartschat S."/>
            <person name="Kehr S."/>
            <person name="Marz M."/>
            <person name="Stadler P.F."/>
            <person name="Smith J."/>
            <person name="Kraus R.H."/>
            <person name="Zhao Y."/>
            <person name="Ren L."/>
            <person name="Fei J."/>
            <person name="Morisson M."/>
            <person name="Kaiser P."/>
            <person name="Griffin D.K."/>
            <person name="Rao M."/>
            <person name="Pitel F."/>
            <person name="Wang J."/>
            <person name="Li N."/>
        </authorList>
    </citation>
    <scope>NUCLEOTIDE SEQUENCE [LARGE SCALE GENOMIC DNA]</scope>
</reference>
<protein>
    <submittedName>
        <fullName evidence="1">Uncharacterized protein</fullName>
    </submittedName>
</protein>
<keyword evidence="2" id="KW-1185">Reference proteome</keyword>
<dbReference type="AlphaFoldDB" id="R0M4I8"/>
<organism evidence="1 2">
    <name type="scientific">Anas platyrhynchos</name>
    <name type="common">Mallard</name>
    <name type="synonym">Anas boschas</name>
    <dbReference type="NCBI Taxonomy" id="8839"/>
    <lineage>
        <taxon>Eukaryota</taxon>
        <taxon>Metazoa</taxon>
        <taxon>Chordata</taxon>
        <taxon>Craniata</taxon>
        <taxon>Vertebrata</taxon>
        <taxon>Euteleostomi</taxon>
        <taxon>Archelosauria</taxon>
        <taxon>Archosauria</taxon>
        <taxon>Dinosauria</taxon>
        <taxon>Saurischia</taxon>
        <taxon>Theropoda</taxon>
        <taxon>Coelurosauria</taxon>
        <taxon>Aves</taxon>
        <taxon>Neognathae</taxon>
        <taxon>Galloanserae</taxon>
        <taxon>Anseriformes</taxon>
        <taxon>Anatidae</taxon>
        <taxon>Anatinae</taxon>
        <taxon>Anas</taxon>
    </lineage>
</organism>
<accession>R0M4I8</accession>
<dbReference type="EMBL" id="KB742397">
    <property type="protein sequence ID" value="EOB09045.1"/>
    <property type="molecule type" value="Genomic_DNA"/>
</dbReference>
<gene>
    <name evidence="1" type="ORF">Anapl_12476</name>
</gene>
<name>R0M4I8_ANAPL</name>
<sequence length="191" mass="20566">MANAFISFFCKDKLCLSFGILGDSVAPAEAVRSGIYWHNFKPITVLPTSVQSKAGFAVFGVRQDLLYLYAESLSRAVASLTELVTHTAAACFSTASCRACFSDGAWLSSHLLIPPAEISQTGLWVPRNCELRRGACTTLPAECLRRGPPPLWLPSLPAASLPQVTAAGIRMLWKGSREEEGRDFGVALATC</sequence>
<evidence type="ECO:0000313" key="1">
    <source>
        <dbReference type="EMBL" id="EOB09045.1"/>
    </source>
</evidence>
<dbReference type="Proteomes" id="UP000296049">
    <property type="component" value="Unassembled WGS sequence"/>
</dbReference>
<proteinExistence type="predicted"/>